<organism evidence="1 2">
    <name type="scientific">Winogradskyella luteola</name>
    <dbReference type="NCBI Taxonomy" id="2828330"/>
    <lineage>
        <taxon>Bacteria</taxon>
        <taxon>Pseudomonadati</taxon>
        <taxon>Bacteroidota</taxon>
        <taxon>Flavobacteriia</taxon>
        <taxon>Flavobacteriales</taxon>
        <taxon>Flavobacteriaceae</taxon>
        <taxon>Winogradskyella</taxon>
    </lineage>
</organism>
<reference evidence="1" key="1">
    <citation type="submission" date="2021-04" db="EMBL/GenBank/DDBJ databases">
        <authorList>
            <person name="Pira H."/>
            <person name="Risdian C."/>
            <person name="Wink J."/>
        </authorList>
    </citation>
    <scope>NUCLEOTIDE SEQUENCE</scope>
    <source>
        <strain evidence="1">WHY3</strain>
    </source>
</reference>
<name>A0A9X1F871_9FLAO</name>
<accession>A0A9X1F871</accession>
<sequence>MSITNQSMWNNSPVYENYLNTICVDQDVFYNHLSILSYSNFQKWVQRGKLNRIRTKGRGRSGLIEFASIPEDLKNVIIRSFGNPYLKDDRETFTNQITTDYKAIDFYKTYTYEDGRGIPNKKQAQYICEAEILNLYNEILINYDHKIKQRRKKSKKGDLKKKLTNIIKDLKSECYPNTKTKKYPHKLPTNVRALERKANGFKEEGYEFLVHKNANNKAAQKIKGDIAKWLIAQYSMPNKIVVPVLHMLYNKEAQKRDWPELSESAIYKWLYEPEQEKLWMISRDGIETYRNKYGHKLVRDKDQWFPNAYWAIDGSKIDWMHYYDNQLGAAAKFKIDPVIDVYSEKIIGWSFSETENHIDHFNAIKMAFNNAQTRPYLFTYDGQSGHTSTRMQELYGKMVAKKGGVHYQHAAYEHSSPAEGIFNRLQQQVINSWWFSDKQSIKVRTDNNKPNMDFILSNLDKLPTKQELIKAWELCVQEWNEAKHAKYNKSRNEVYQEEQLMKEDVSYLDMIDMFWVYTSDTITYRADGIRVEIAKQKHHFEVYNVNGDIDLRFRERWVNKKFFVKYDPDNLDNYVSLYLKLPNGDKQYVADAQQVRKQQQLPVLQQEGDKAQWKKDYDVRKTEEAEAKRKIQQIQKETGITPEQLIKDQELKIKFGGKLPKQQRSEAEAESFYNRM</sequence>
<evidence type="ECO:0000313" key="2">
    <source>
        <dbReference type="Proteomes" id="UP001138894"/>
    </source>
</evidence>
<gene>
    <name evidence="1" type="ORF">KCG49_04265</name>
</gene>
<dbReference type="Proteomes" id="UP001138894">
    <property type="component" value="Unassembled WGS sequence"/>
</dbReference>
<keyword evidence="2" id="KW-1185">Reference proteome</keyword>
<dbReference type="EMBL" id="JAGSPD010000003">
    <property type="protein sequence ID" value="MBV7268408.1"/>
    <property type="molecule type" value="Genomic_DNA"/>
</dbReference>
<dbReference type="AlphaFoldDB" id="A0A9X1F871"/>
<proteinExistence type="predicted"/>
<evidence type="ECO:0000313" key="1">
    <source>
        <dbReference type="EMBL" id="MBV7268408.1"/>
    </source>
</evidence>
<protein>
    <recommendedName>
        <fullName evidence="3">Integrase catalytic domain-containing protein</fullName>
    </recommendedName>
</protein>
<comment type="caution">
    <text evidence="1">The sequence shown here is derived from an EMBL/GenBank/DDBJ whole genome shotgun (WGS) entry which is preliminary data.</text>
</comment>
<dbReference type="RefSeq" id="WP_218544963.1">
    <property type="nucleotide sequence ID" value="NZ_JAGSPD010000003.1"/>
</dbReference>
<evidence type="ECO:0008006" key="3">
    <source>
        <dbReference type="Google" id="ProtNLM"/>
    </source>
</evidence>